<dbReference type="Pfam" id="PF12704">
    <property type="entry name" value="MacB_PCD"/>
    <property type="match status" value="1"/>
</dbReference>
<dbReference type="eggNOG" id="COG0577">
    <property type="taxonomic scope" value="Bacteria"/>
</dbReference>
<dbReference type="PANTHER" id="PTHR30287:SF1">
    <property type="entry name" value="INNER MEMBRANE PROTEIN"/>
    <property type="match status" value="1"/>
</dbReference>
<dbReference type="Proteomes" id="UP000019426">
    <property type="component" value="Chromosome M2/40_rep1"/>
</dbReference>
<keyword evidence="11" id="KW-1185">Reference proteome</keyword>
<dbReference type="PATRIC" id="fig|1216932.3.peg.1022"/>
<feature type="transmembrane region" description="Helical" evidence="7">
    <location>
        <begin position="639"/>
        <end position="658"/>
    </location>
</feature>
<evidence type="ECO:0000259" key="8">
    <source>
        <dbReference type="Pfam" id="PF02687"/>
    </source>
</evidence>
<evidence type="ECO:0000256" key="1">
    <source>
        <dbReference type="ARBA" id="ARBA00004651"/>
    </source>
</evidence>
<dbReference type="AlphaFoldDB" id="W6RX37"/>
<name>W6RX37_9CLOT</name>
<sequence length="1172" mass="133317">MNNSLVKLFIRQIKNTKSRFISIMVIVALGVGFFVGVKGASPSMKYSADKFFKENNLMDYKVMSSYGFREEDVTALKNMKGIQAVMPSYSTELLVKSNETEVAVKVHAIPKAYDNNDKNIINKVNITEGRLPKKSGECVLGKDEYTSKTYKIGDKIKFVHPDEGENIEDILEVQDYTVVGFVDSPQYISYDKGVSTIGNGSIAFYMMILPEDFNYKRYTEVYLKTDVSDKYESFFDESYKKDIEKYKDDIEVVGNKALKDNYNDIIKEANKQLDDAVEKLQKEKDKAEKEIKDAEDKLIQGREEIYKKEALLAEGDKKLKDSFAKLESSKLEISQGEQLLSNAIENYNRQIEDGKNQIDEGRKQYTEKLNEYDTQYDQFKVMKSKAEKEIDESKKQLEKEKLLIDALQNLYDRSIENKDITCDTIDDISNKIKYKYNLTEEQKKILDNITSEIKSSIMNNEILEKAIEPLSNKITDLTNQYNEGVSKVTEAEKQLQDAENKFLAMKTVLDDVNGKLIVAEEELNNNKVYGENEIENSRKKISNGKNQIALGEKEYANGKSELEKGRAQLVEAKNKIRENEGKLEQSKNEAEKKFALADDEIEQKKKEVKNIEIGKWYILTNEDNTGFTSFAQDADRIDGIASIFPLFFFIVAALVCLTNMTRMVEEERTEIGTLQALGYENKSIIAKYFFYALLAAMVGSIIGIIVGLSTLPRTIFSAYDAMYKLPQFYVKLNFLIILIAILGALLSTCTVAYVVASKELKLNSATLMRPKAPKKGKRILLERIPIIWNRINFSAKVTIRNILRYKARFIMTVLGVAGCTALILAAYGLKDSISGIISKQYGEIFSYDAMVKLKSDGTLKEKESLLDNLDLDKRFKSNMLINQTIMDSNSDKVKNNVQVRLFIPESTTLLSDYVGLKDFDSGKNIDFNNKSVVITEKLAKLLDIKVGDVISIKDDNIKIDLNVTNIAENYIYNYVYISPDIYENKVHEEVKFNSVLLKFKNDKDIKEGSIAEDWLKKNDVLVITFTSYIIDSFQDMISSLNFVVVIMIVCAAALAFVVLYNLTNINISERLREIATIKVLGFTDGESANYVYRENMILSIIGIVVGLFIGVFLSRYIVGTIEMDIVMFERKVDAISFVYATAFTLVFSILVNIFMYKKINNISMVESLKSIE</sequence>
<evidence type="ECO:0000313" key="10">
    <source>
        <dbReference type="EMBL" id="CDM68199.1"/>
    </source>
</evidence>
<feature type="transmembrane region" description="Helical" evidence="7">
    <location>
        <begin position="732"/>
        <end position="756"/>
    </location>
</feature>
<dbReference type="PANTHER" id="PTHR30287">
    <property type="entry name" value="MEMBRANE COMPONENT OF PREDICTED ABC SUPERFAMILY METABOLITE UPTAKE TRANSPORTER"/>
    <property type="match status" value="1"/>
</dbReference>
<evidence type="ECO:0000256" key="2">
    <source>
        <dbReference type="ARBA" id="ARBA00022475"/>
    </source>
</evidence>
<feature type="coiled-coil region" evidence="6">
    <location>
        <begin position="460"/>
        <end position="508"/>
    </location>
</feature>
<evidence type="ECO:0000256" key="7">
    <source>
        <dbReference type="SAM" id="Phobius"/>
    </source>
</evidence>
<feature type="domain" description="ABC3 transporter permease C-terminal" evidence="8">
    <location>
        <begin position="1046"/>
        <end position="1163"/>
    </location>
</feature>
<dbReference type="InterPro" id="IPR003838">
    <property type="entry name" value="ABC3_permease_C"/>
</dbReference>
<dbReference type="KEGG" id="clt:CM240_1035"/>
<dbReference type="InterPro" id="IPR025857">
    <property type="entry name" value="MacB_PCD"/>
</dbReference>
<feature type="transmembrane region" description="Helical" evidence="7">
    <location>
        <begin position="1137"/>
        <end position="1156"/>
    </location>
</feature>
<evidence type="ECO:0000313" key="11">
    <source>
        <dbReference type="Proteomes" id="UP000019426"/>
    </source>
</evidence>
<feature type="domain" description="ABC3 transporter permease C-terminal" evidence="8">
    <location>
        <begin position="643"/>
        <end position="756"/>
    </location>
</feature>
<proteinExistence type="predicted"/>
<comment type="subcellular location">
    <subcellularLocation>
        <location evidence="1">Cell membrane</location>
        <topology evidence="1">Multi-pass membrane protein</topology>
    </subcellularLocation>
</comment>
<protein>
    <submittedName>
        <fullName evidence="10">ABC-type transport system</fullName>
    </submittedName>
</protein>
<keyword evidence="4 7" id="KW-1133">Transmembrane helix</keyword>
<keyword evidence="5 7" id="KW-0472">Membrane</keyword>
<reference evidence="10 11" key="1">
    <citation type="submission" date="2013-11" db="EMBL/GenBank/DDBJ databases">
        <title>Complete genome sequence of Clostridum sp. M2/40.</title>
        <authorList>
            <person name="Wibberg D."/>
            <person name="Puehler A."/>
            <person name="Schlueter A."/>
        </authorList>
    </citation>
    <scope>NUCLEOTIDE SEQUENCE [LARGE SCALE GENOMIC DNA]</scope>
    <source>
        <strain evidence="11">M2/40</strain>
    </source>
</reference>
<feature type="transmembrane region" description="Helical" evidence="7">
    <location>
        <begin position="809"/>
        <end position="829"/>
    </location>
</feature>
<gene>
    <name evidence="10" type="ORF">CM240_1035</name>
</gene>
<dbReference type="InterPro" id="IPR038766">
    <property type="entry name" value="Membrane_comp_ABC_pdt"/>
</dbReference>
<evidence type="ECO:0000256" key="4">
    <source>
        <dbReference type="ARBA" id="ARBA00022989"/>
    </source>
</evidence>
<dbReference type="RefSeq" id="WP_044037097.1">
    <property type="nucleotide sequence ID" value="NZ_HG917868.1"/>
</dbReference>
<evidence type="ECO:0000256" key="6">
    <source>
        <dbReference type="SAM" id="Coils"/>
    </source>
</evidence>
<feature type="transmembrane region" description="Helical" evidence="7">
    <location>
        <begin position="20"/>
        <end position="37"/>
    </location>
</feature>
<evidence type="ECO:0000256" key="5">
    <source>
        <dbReference type="ARBA" id="ARBA00023136"/>
    </source>
</evidence>
<evidence type="ECO:0000259" key="9">
    <source>
        <dbReference type="Pfam" id="PF12704"/>
    </source>
</evidence>
<organism evidence="10 11">
    <name type="scientific">Clostridium bornimense</name>
    <dbReference type="NCBI Taxonomy" id="1216932"/>
    <lineage>
        <taxon>Bacteria</taxon>
        <taxon>Bacillati</taxon>
        <taxon>Bacillota</taxon>
        <taxon>Clostridia</taxon>
        <taxon>Eubacteriales</taxon>
        <taxon>Clostridiaceae</taxon>
        <taxon>Clostridium</taxon>
    </lineage>
</organism>
<dbReference type="Gene3D" id="1.10.287.1490">
    <property type="match status" value="1"/>
</dbReference>
<feature type="transmembrane region" description="Helical" evidence="7">
    <location>
        <begin position="1040"/>
        <end position="1062"/>
    </location>
</feature>
<dbReference type="STRING" id="1216932.CM240_1035"/>
<dbReference type="GO" id="GO:0005886">
    <property type="term" value="C:plasma membrane"/>
    <property type="evidence" value="ECO:0007669"/>
    <property type="project" value="UniProtKB-SubCell"/>
</dbReference>
<feature type="coiled-coil region" evidence="6">
    <location>
        <begin position="259"/>
        <end position="304"/>
    </location>
</feature>
<feature type="domain" description="MacB-like periplasmic core" evidence="9">
    <location>
        <begin position="24"/>
        <end position="194"/>
    </location>
</feature>
<dbReference type="OrthoDB" id="5137249at2"/>
<dbReference type="HOGENOM" id="CLU_005531_0_0_9"/>
<keyword evidence="6" id="KW-0175">Coiled coil</keyword>
<keyword evidence="3 7" id="KW-0812">Transmembrane</keyword>
<dbReference type="Pfam" id="PF02687">
    <property type="entry name" value="FtsX"/>
    <property type="match status" value="2"/>
</dbReference>
<dbReference type="EMBL" id="HG917868">
    <property type="protein sequence ID" value="CDM68199.1"/>
    <property type="molecule type" value="Genomic_DNA"/>
</dbReference>
<dbReference type="eggNOG" id="COG1511">
    <property type="taxonomic scope" value="Bacteria"/>
</dbReference>
<feature type="transmembrane region" description="Helical" evidence="7">
    <location>
        <begin position="1096"/>
        <end position="1117"/>
    </location>
</feature>
<feature type="coiled-coil region" evidence="6">
    <location>
        <begin position="337"/>
        <end position="417"/>
    </location>
</feature>
<evidence type="ECO:0000256" key="3">
    <source>
        <dbReference type="ARBA" id="ARBA00022692"/>
    </source>
</evidence>
<feature type="coiled-coil region" evidence="6">
    <location>
        <begin position="555"/>
        <end position="607"/>
    </location>
</feature>
<accession>W6RX37</accession>
<feature type="transmembrane region" description="Helical" evidence="7">
    <location>
        <begin position="688"/>
        <end position="712"/>
    </location>
</feature>
<keyword evidence="2" id="KW-1003">Cell membrane</keyword>